<proteinExistence type="inferred from homology"/>
<keyword evidence="11" id="KW-1185">Reference proteome</keyword>
<evidence type="ECO:0000256" key="9">
    <source>
        <dbReference type="ARBA" id="ARBA00023310"/>
    </source>
</evidence>
<comment type="subcellular location">
    <subcellularLocation>
        <location evidence="1">Mitochondrion membrane</location>
    </subcellularLocation>
</comment>
<accession>A0A443S939</accession>
<comment type="caution">
    <text evidence="10">The sequence shown here is derived from an EMBL/GenBank/DDBJ whole genome shotgun (WGS) entry which is preliminary data.</text>
</comment>
<keyword evidence="8" id="KW-0472">Membrane</keyword>
<dbReference type="OrthoDB" id="437at2759"/>
<evidence type="ECO:0000313" key="11">
    <source>
        <dbReference type="Proteomes" id="UP000288716"/>
    </source>
</evidence>
<evidence type="ECO:0000256" key="4">
    <source>
        <dbReference type="ARBA" id="ARBA00022547"/>
    </source>
</evidence>
<evidence type="ECO:0000256" key="8">
    <source>
        <dbReference type="ARBA" id="ARBA00023136"/>
    </source>
</evidence>
<evidence type="ECO:0000256" key="7">
    <source>
        <dbReference type="ARBA" id="ARBA00023128"/>
    </source>
</evidence>
<dbReference type="InterPro" id="IPR006808">
    <property type="entry name" value="ATP_synth_F0_gsu_mt"/>
</dbReference>
<dbReference type="GO" id="GO:0015078">
    <property type="term" value="F:proton transmembrane transporter activity"/>
    <property type="evidence" value="ECO:0007669"/>
    <property type="project" value="InterPro"/>
</dbReference>
<comment type="similarity">
    <text evidence="2">Belongs to the ATPase g subunit family.</text>
</comment>
<dbReference type="Proteomes" id="UP000288716">
    <property type="component" value="Unassembled WGS sequence"/>
</dbReference>
<protein>
    <recommendedName>
        <fullName evidence="12">ATP synthase subunit g-like protein</fullName>
    </recommendedName>
</protein>
<keyword evidence="3" id="KW-0813">Transport</keyword>
<evidence type="ECO:0000256" key="1">
    <source>
        <dbReference type="ARBA" id="ARBA00004325"/>
    </source>
</evidence>
<evidence type="ECO:0000256" key="2">
    <source>
        <dbReference type="ARBA" id="ARBA00005699"/>
    </source>
</evidence>
<evidence type="ECO:0000313" key="10">
    <source>
        <dbReference type="EMBL" id="RWS24086.1"/>
    </source>
</evidence>
<gene>
    <name evidence="10" type="ORF">B4U80_11259</name>
</gene>
<dbReference type="Pfam" id="PF04718">
    <property type="entry name" value="ATP-synt_G"/>
    <property type="match status" value="1"/>
</dbReference>
<reference evidence="10 11" key="1">
    <citation type="journal article" date="2018" name="Gigascience">
        <title>Genomes of trombidid mites reveal novel predicted allergens and laterally-transferred genes associated with secondary metabolism.</title>
        <authorList>
            <person name="Dong X."/>
            <person name="Chaisiri K."/>
            <person name="Xia D."/>
            <person name="Armstrong S.D."/>
            <person name="Fang Y."/>
            <person name="Donnelly M.J."/>
            <person name="Kadowaki T."/>
            <person name="McGarry J.W."/>
            <person name="Darby A.C."/>
            <person name="Makepeace B.L."/>
        </authorList>
    </citation>
    <scope>NUCLEOTIDE SEQUENCE [LARGE SCALE GENOMIC DNA]</scope>
    <source>
        <strain evidence="10">UoL-UT</strain>
    </source>
</reference>
<name>A0A443S939_9ACAR</name>
<dbReference type="AlphaFoldDB" id="A0A443S939"/>
<dbReference type="GO" id="GO:0015986">
    <property type="term" value="P:proton motive force-driven ATP synthesis"/>
    <property type="evidence" value="ECO:0007669"/>
    <property type="project" value="InterPro"/>
</dbReference>
<keyword evidence="5" id="KW-0375">Hydrogen ion transport</keyword>
<evidence type="ECO:0000256" key="5">
    <source>
        <dbReference type="ARBA" id="ARBA00022781"/>
    </source>
</evidence>
<keyword evidence="4" id="KW-0138">CF(0)</keyword>
<dbReference type="STRING" id="299467.A0A443S939"/>
<evidence type="ECO:0008006" key="12">
    <source>
        <dbReference type="Google" id="ProtNLM"/>
    </source>
</evidence>
<sequence>MSKLIQLVQKQGPTYAKKAVDYSKPRLQTFLYYAKTELTPPLPTDIPAIVRGFSNLIKSATLARYRHLTVREAWKNTLVTVEVACWFFVGELSCIVFKD</sequence>
<keyword evidence="6" id="KW-0406">Ion transport</keyword>
<evidence type="ECO:0000256" key="3">
    <source>
        <dbReference type="ARBA" id="ARBA00022448"/>
    </source>
</evidence>
<organism evidence="10 11">
    <name type="scientific">Leptotrombidium deliense</name>
    <dbReference type="NCBI Taxonomy" id="299467"/>
    <lineage>
        <taxon>Eukaryota</taxon>
        <taxon>Metazoa</taxon>
        <taxon>Ecdysozoa</taxon>
        <taxon>Arthropoda</taxon>
        <taxon>Chelicerata</taxon>
        <taxon>Arachnida</taxon>
        <taxon>Acari</taxon>
        <taxon>Acariformes</taxon>
        <taxon>Trombidiformes</taxon>
        <taxon>Prostigmata</taxon>
        <taxon>Anystina</taxon>
        <taxon>Parasitengona</taxon>
        <taxon>Trombiculoidea</taxon>
        <taxon>Trombiculidae</taxon>
        <taxon>Leptotrombidium</taxon>
    </lineage>
</organism>
<dbReference type="GO" id="GO:0031966">
    <property type="term" value="C:mitochondrial membrane"/>
    <property type="evidence" value="ECO:0007669"/>
    <property type="project" value="UniProtKB-SubCell"/>
</dbReference>
<evidence type="ECO:0000256" key="6">
    <source>
        <dbReference type="ARBA" id="ARBA00023065"/>
    </source>
</evidence>
<keyword evidence="7" id="KW-0496">Mitochondrion</keyword>
<dbReference type="VEuPathDB" id="VectorBase:LDEU007955"/>
<keyword evidence="9" id="KW-0066">ATP synthesis</keyword>
<dbReference type="EMBL" id="NCKV01005406">
    <property type="protein sequence ID" value="RWS24086.1"/>
    <property type="molecule type" value="Genomic_DNA"/>
</dbReference>
<dbReference type="GO" id="GO:0045259">
    <property type="term" value="C:proton-transporting ATP synthase complex"/>
    <property type="evidence" value="ECO:0007669"/>
    <property type="project" value="UniProtKB-KW"/>
</dbReference>